<reference evidence="1 2" key="1">
    <citation type="submission" date="2014-02" db="EMBL/GenBank/DDBJ databases">
        <title>Draft genome sequence of Lysinibacillus boronitolerans NBRC 103108.</title>
        <authorList>
            <person name="Zhang F."/>
            <person name="Wang G."/>
            <person name="Zhang L."/>
        </authorList>
    </citation>
    <scope>NUCLEOTIDE SEQUENCE [LARGE SCALE GENOMIC DNA]</scope>
    <source>
        <strain evidence="1 2">NBRC 103108</strain>
    </source>
</reference>
<evidence type="ECO:0000313" key="1">
    <source>
        <dbReference type="EMBL" id="KGR89190.1"/>
    </source>
</evidence>
<keyword evidence="2" id="KW-1185">Reference proteome</keyword>
<name>A0ABR4Y4Q3_9BACI</name>
<sequence>MDIVVTIPKSEYVNDDKETFVYEQGGYEQFWQLSRQPKKLNIGDRMYFVKNGVIGSSMRMIRIETKATVSCEVTNRTWNGCLIFMDDLRQQVRGFQGF</sequence>
<comment type="caution">
    <text evidence="1">The sequence shown here is derived from an EMBL/GenBank/DDBJ whole genome shotgun (WGS) entry which is preliminary data.</text>
</comment>
<dbReference type="Proteomes" id="UP000030487">
    <property type="component" value="Unassembled WGS sequence"/>
</dbReference>
<accession>A0ABR4Y4Q3</accession>
<evidence type="ECO:0000313" key="2">
    <source>
        <dbReference type="Proteomes" id="UP000030487"/>
    </source>
</evidence>
<organism evidence="1 2">
    <name type="scientific">Lysinibacillus boronitolerans JCM 21713 = 10a = NBRC 103108</name>
    <dbReference type="NCBI Taxonomy" id="1294264"/>
    <lineage>
        <taxon>Bacteria</taxon>
        <taxon>Bacillati</taxon>
        <taxon>Bacillota</taxon>
        <taxon>Bacilli</taxon>
        <taxon>Bacillales</taxon>
        <taxon>Bacillaceae</taxon>
        <taxon>Lysinibacillus</taxon>
    </lineage>
</organism>
<gene>
    <name evidence="1" type="ORF">CD31_01075</name>
</gene>
<proteinExistence type="predicted"/>
<dbReference type="EMBL" id="JPVR01000050">
    <property type="protein sequence ID" value="KGR89190.1"/>
    <property type="molecule type" value="Genomic_DNA"/>
</dbReference>
<protein>
    <submittedName>
        <fullName evidence="1">Uncharacterized protein</fullName>
    </submittedName>
</protein>
<dbReference type="RefSeq" id="WP_036075073.1">
    <property type="nucleotide sequence ID" value="NZ_AVCW01000032.1"/>
</dbReference>